<proteinExistence type="predicted"/>
<dbReference type="GeneID" id="10822520"/>
<feature type="domain" description="LiaF transmembrane" evidence="2">
    <location>
        <begin position="10"/>
        <end position="105"/>
    </location>
</feature>
<sequence>MKKISYQISFGLMILIIGVLLLLRTTGIYDTGELLIYTPSLFVLFGIYILIRSRFRRVGTPFFLIVLFGTFQLIVLEIVTVDTIQDWWPLLIILAGLWILIRKLRFSSEEKEDRSNSDRTKIRSILGGVENINTSNNFKGGEIFTLFGGAELNLKLAEVKDTSEIKIVVLFGGTEIIVPENWNVNIDVFPILGGVEDKRSVVNADKEKPDLKITGFVGFGGFTLKN</sequence>
<dbReference type="PANTHER" id="PTHR40763:SF5">
    <property type="entry name" value="MEMBRANE PROTEIN"/>
    <property type="match status" value="1"/>
</dbReference>
<evidence type="ECO:0000256" key="1">
    <source>
        <dbReference type="SAM" id="Phobius"/>
    </source>
</evidence>
<reference evidence="3" key="1">
    <citation type="submission" date="2010-07" db="EMBL/GenBank/DDBJ databases">
        <title>The complete genome of Methanosalsum zhilinae DSM 4017.</title>
        <authorList>
            <consortium name="US DOE Joint Genome Institute (JGI-PGF)"/>
            <person name="Lucas S."/>
            <person name="Copeland A."/>
            <person name="Lapidus A."/>
            <person name="Glavina del Rio T."/>
            <person name="Dalin E."/>
            <person name="Tice H."/>
            <person name="Bruce D."/>
            <person name="Goodwin L."/>
            <person name="Pitluck S."/>
            <person name="Kyrpides N."/>
            <person name="Mavromatis K."/>
            <person name="Ovchinnikova G."/>
            <person name="Daligault H."/>
            <person name="Detter J.C."/>
            <person name="Han C."/>
            <person name="Tapia R."/>
            <person name="Larimer F."/>
            <person name="Land M."/>
            <person name="Hauser L."/>
            <person name="Markowitz V."/>
            <person name="Cheng J.-F."/>
            <person name="Hugenholtz P."/>
            <person name="Woyke T."/>
            <person name="Wu D."/>
            <person name="Spring S."/>
            <person name="Schueler E."/>
            <person name="Brambilla E."/>
            <person name="Klenk H.-P."/>
            <person name="Eisen J.A."/>
        </authorList>
    </citation>
    <scope>NUCLEOTIDE SEQUENCE</scope>
    <source>
        <strain evidence="3">DSM 4017</strain>
    </source>
</reference>
<gene>
    <name evidence="3" type="ordered locus">Mzhil_0899</name>
</gene>
<dbReference type="EMBL" id="CP002101">
    <property type="protein sequence ID" value="AEH60761.1"/>
    <property type="molecule type" value="Genomic_DNA"/>
</dbReference>
<accession>F7XLA4</accession>
<feature type="transmembrane region" description="Helical" evidence="1">
    <location>
        <begin position="34"/>
        <end position="51"/>
    </location>
</feature>
<dbReference type="InterPro" id="IPR054331">
    <property type="entry name" value="LiaF_TM"/>
</dbReference>
<feature type="transmembrane region" description="Helical" evidence="1">
    <location>
        <begin position="87"/>
        <end position="104"/>
    </location>
</feature>
<dbReference type="STRING" id="679901.Mzhil_0899"/>
<organism evidence="3 4">
    <name type="scientific">Methanosalsum zhilinae (strain DSM 4017 / NBRC 107636 / OCM 62 / WeN5)</name>
    <name type="common">Methanohalophilus zhilinae</name>
    <dbReference type="NCBI Taxonomy" id="679901"/>
    <lineage>
        <taxon>Archaea</taxon>
        <taxon>Methanobacteriati</taxon>
        <taxon>Methanobacteriota</taxon>
        <taxon>Stenosarchaea group</taxon>
        <taxon>Methanomicrobia</taxon>
        <taxon>Methanosarcinales</taxon>
        <taxon>Methanosarcinaceae</taxon>
        <taxon>Methanosalsum</taxon>
    </lineage>
</organism>
<keyword evidence="1 3" id="KW-0812">Transmembrane</keyword>
<evidence type="ECO:0000313" key="4">
    <source>
        <dbReference type="Proteomes" id="UP000006622"/>
    </source>
</evidence>
<dbReference type="AlphaFoldDB" id="F7XLA4"/>
<feature type="transmembrane region" description="Helical" evidence="1">
    <location>
        <begin position="7"/>
        <end position="28"/>
    </location>
</feature>
<name>F7XLA4_METZD</name>
<dbReference type="Pfam" id="PF22570">
    <property type="entry name" value="LiaF-TM"/>
    <property type="match status" value="1"/>
</dbReference>
<protein>
    <submittedName>
        <fullName evidence="3">Putative transmembrane protein</fullName>
    </submittedName>
</protein>
<dbReference type="KEGG" id="mzh:Mzhil_0899"/>
<dbReference type="OrthoDB" id="253168at2157"/>
<dbReference type="HOGENOM" id="CLU_075538_1_0_2"/>
<feature type="transmembrane region" description="Helical" evidence="1">
    <location>
        <begin position="63"/>
        <end position="81"/>
    </location>
</feature>
<dbReference type="RefSeq" id="WP_013898200.1">
    <property type="nucleotide sequence ID" value="NC_015676.1"/>
</dbReference>
<dbReference type="PANTHER" id="PTHR40763">
    <property type="entry name" value="MEMBRANE PROTEIN-RELATED"/>
    <property type="match status" value="1"/>
</dbReference>
<evidence type="ECO:0000313" key="3">
    <source>
        <dbReference type="EMBL" id="AEH60761.1"/>
    </source>
</evidence>
<dbReference type="Proteomes" id="UP000006622">
    <property type="component" value="Chromosome"/>
</dbReference>
<keyword evidence="1" id="KW-0472">Membrane</keyword>
<keyword evidence="4" id="KW-1185">Reference proteome</keyword>
<evidence type="ECO:0000259" key="2">
    <source>
        <dbReference type="Pfam" id="PF22570"/>
    </source>
</evidence>
<keyword evidence="1" id="KW-1133">Transmembrane helix</keyword>